<evidence type="ECO:0000256" key="7">
    <source>
        <dbReference type="ARBA" id="ARBA00022837"/>
    </source>
</evidence>
<protein>
    <recommendedName>
        <fullName evidence="13">Spondin-2</fullName>
    </recommendedName>
    <alternativeName>
        <fullName evidence="14">Mindin</fullName>
    </alternativeName>
</protein>
<keyword evidence="8" id="KW-0391">Immunity</keyword>
<keyword evidence="10" id="KW-1015">Disulfide bond</keyword>
<proteinExistence type="predicted"/>
<dbReference type="SUPFAM" id="SSF82895">
    <property type="entry name" value="TSP-1 type 1 repeat"/>
    <property type="match status" value="1"/>
</dbReference>
<dbReference type="FunCoup" id="G5BCJ6">
    <property type="interactions" value="126"/>
</dbReference>
<dbReference type="Gene3D" id="2.60.40.2130">
    <property type="entry name" value="F-spondin domain"/>
    <property type="match status" value="2"/>
</dbReference>
<evidence type="ECO:0000256" key="1">
    <source>
        <dbReference type="ARBA" id="ARBA00004498"/>
    </source>
</evidence>
<dbReference type="SMART" id="SM00209">
    <property type="entry name" value="TSP1"/>
    <property type="match status" value="1"/>
</dbReference>
<dbReference type="InParanoid" id="G5BCJ6"/>
<dbReference type="Pfam" id="PF06468">
    <property type="entry name" value="Spond_N"/>
    <property type="match status" value="2"/>
</dbReference>
<dbReference type="EMBL" id="JH169543">
    <property type="protein sequence ID" value="EHB07007.1"/>
    <property type="molecule type" value="Genomic_DNA"/>
</dbReference>
<feature type="domain" description="Spondin" evidence="16">
    <location>
        <begin position="213"/>
        <end position="403"/>
    </location>
</feature>
<evidence type="ECO:0000259" key="16">
    <source>
        <dbReference type="PROSITE" id="PS51020"/>
    </source>
</evidence>
<name>G5BCJ6_HETGA</name>
<dbReference type="InterPro" id="IPR000884">
    <property type="entry name" value="TSP1_rpt"/>
</dbReference>
<dbReference type="GO" id="GO:0031012">
    <property type="term" value="C:extracellular matrix"/>
    <property type="evidence" value="ECO:0007669"/>
    <property type="project" value="TreeGrafter"/>
</dbReference>
<comment type="subunit">
    <text evidence="12">Monomer. Interacts with integrin.</text>
</comment>
<gene>
    <name evidence="17" type="ORF">GW7_18964</name>
</gene>
<evidence type="ECO:0000256" key="8">
    <source>
        <dbReference type="ARBA" id="ARBA00022859"/>
    </source>
</evidence>
<evidence type="ECO:0000256" key="15">
    <source>
        <dbReference type="SAM" id="SignalP"/>
    </source>
</evidence>
<dbReference type="GO" id="GO:0007155">
    <property type="term" value="P:cell adhesion"/>
    <property type="evidence" value="ECO:0007669"/>
    <property type="project" value="UniProtKB-KW"/>
</dbReference>
<keyword evidence="3" id="KW-0272">Extracellular matrix</keyword>
<dbReference type="InterPro" id="IPR051418">
    <property type="entry name" value="Spondin/Thrombospondin_T1"/>
</dbReference>
<dbReference type="PANTHER" id="PTHR11311">
    <property type="entry name" value="SPONDIN"/>
    <property type="match status" value="1"/>
</dbReference>
<dbReference type="InterPro" id="IPR038678">
    <property type="entry name" value="Spondin_N_sf"/>
</dbReference>
<keyword evidence="9" id="KW-0130">Cell adhesion</keyword>
<dbReference type="InterPro" id="IPR009465">
    <property type="entry name" value="Spondin_N"/>
</dbReference>
<evidence type="ECO:0000313" key="18">
    <source>
        <dbReference type="Proteomes" id="UP000006813"/>
    </source>
</evidence>
<keyword evidence="11" id="KW-0325">Glycoprotein</keyword>
<evidence type="ECO:0000256" key="14">
    <source>
        <dbReference type="ARBA" id="ARBA00074997"/>
    </source>
</evidence>
<dbReference type="InterPro" id="IPR044004">
    <property type="entry name" value="TSP1_spondin_dom"/>
</dbReference>
<evidence type="ECO:0000256" key="6">
    <source>
        <dbReference type="ARBA" id="ARBA00022729"/>
    </source>
</evidence>
<reference evidence="17 18" key="1">
    <citation type="journal article" date="2011" name="Nature">
        <title>Genome sequencing reveals insights into physiology and longevity of the naked mole rat.</title>
        <authorList>
            <person name="Kim E.B."/>
            <person name="Fang X."/>
            <person name="Fushan A.A."/>
            <person name="Huang Z."/>
            <person name="Lobanov A.V."/>
            <person name="Han L."/>
            <person name="Marino S.M."/>
            <person name="Sun X."/>
            <person name="Turanov A.A."/>
            <person name="Yang P."/>
            <person name="Yim S.H."/>
            <person name="Zhao X."/>
            <person name="Kasaikina M.V."/>
            <person name="Stoletzki N."/>
            <person name="Peng C."/>
            <person name="Polak P."/>
            <person name="Xiong Z."/>
            <person name="Kiezun A."/>
            <person name="Zhu Y."/>
            <person name="Chen Y."/>
            <person name="Kryukov G.V."/>
            <person name="Zhang Q."/>
            <person name="Peshkin L."/>
            <person name="Yang L."/>
            <person name="Bronson R.T."/>
            <person name="Buffenstein R."/>
            <person name="Wang B."/>
            <person name="Han C."/>
            <person name="Li Q."/>
            <person name="Chen L."/>
            <person name="Zhao W."/>
            <person name="Sunyaev S.R."/>
            <person name="Park T.J."/>
            <person name="Zhang G."/>
            <person name="Wang J."/>
            <person name="Gladyshev V.N."/>
        </authorList>
    </citation>
    <scope>NUCLEOTIDE SEQUENCE [LARGE SCALE GENOMIC DNA]</scope>
</reference>
<dbReference type="PROSITE" id="PS51020">
    <property type="entry name" value="SPONDIN"/>
    <property type="match status" value="2"/>
</dbReference>
<feature type="chain" id="PRO_5003474185" description="Spondin-2" evidence="15">
    <location>
        <begin position="27"/>
        <end position="532"/>
    </location>
</feature>
<dbReference type="PANTHER" id="PTHR11311:SF15">
    <property type="entry name" value="SPONDIN-2"/>
    <property type="match status" value="1"/>
</dbReference>
<keyword evidence="5" id="KW-0479">Metal-binding</keyword>
<dbReference type="Proteomes" id="UP000006813">
    <property type="component" value="Unassembled WGS sequence"/>
</dbReference>
<evidence type="ECO:0000256" key="3">
    <source>
        <dbReference type="ARBA" id="ARBA00022530"/>
    </source>
</evidence>
<evidence type="ECO:0000256" key="13">
    <source>
        <dbReference type="ARBA" id="ARBA00069886"/>
    </source>
</evidence>
<dbReference type="Gene3D" id="2.20.100.10">
    <property type="entry name" value="Thrombospondin type-1 (TSP1) repeat"/>
    <property type="match status" value="1"/>
</dbReference>
<evidence type="ECO:0000313" key="17">
    <source>
        <dbReference type="EMBL" id="EHB07007.1"/>
    </source>
</evidence>
<dbReference type="GO" id="GO:0046872">
    <property type="term" value="F:metal ion binding"/>
    <property type="evidence" value="ECO:0007669"/>
    <property type="project" value="UniProtKB-KW"/>
</dbReference>
<organism evidence="17 18">
    <name type="scientific">Heterocephalus glaber</name>
    <name type="common">Naked mole rat</name>
    <dbReference type="NCBI Taxonomy" id="10181"/>
    <lineage>
        <taxon>Eukaryota</taxon>
        <taxon>Metazoa</taxon>
        <taxon>Chordata</taxon>
        <taxon>Craniata</taxon>
        <taxon>Vertebrata</taxon>
        <taxon>Euteleostomi</taxon>
        <taxon>Mammalia</taxon>
        <taxon>Eutheria</taxon>
        <taxon>Euarchontoglires</taxon>
        <taxon>Glires</taxon>
        <taxon>Rodentia</taxon>
        <taxon>Hystricomorpha</taxon>
        <taxon>Bathyergidae</taxon>
        <taxon>Heterocephalus</taxon>
    </lineage>
</organism>
<dbReference type="GO" id="GO:0045087">
    <property type="term" value="P:innate immune response"/>
    <property type="evidence" value="ECO:0007669"/>
    <property type="project" value="UniProtKB-KW"/>
</dbReference>
<evidence type="ECO:0000256" key="2">
    <source>
        <dbReference type="ARBA" id="ARBA00022525"/>
    </source>
</evidence>
<dbReference type="AlphaFoldDB" id="G5BCJ6"/>
<accession>G5BCJ6</accession>
<dbReference type="NCBIfam" id="NF038123">
    <property type="entry name" value="NF038123_dom"/>
    <property type="match status" value="2"/>
</dbReference>
<feature type="signal peptide" evidence="15">
    <location>
        <begin position="1"/>
        <end position="26"/>
    </location>
</feature>
<dbReference type="Pfam" id="PF19028">
    <property type="entry name" value="TSP1_spondin"/>
    <property type="match status" value="1"/>
</dbReference>
<keyword evidence="7" id="KW-0106">Calcium</keyword>
<dbReference type="STRING" id="10181.G5BCJ6"/>
<dbReference type="FunFam" id="2.60.40.2130:FF:000003">
    <property type="entry name" value="Spondin 2"/>
    <property type="match status" value="2"/>
</dbReference>
<comment type="subcellular location">
    <subcellularLocation>
        <location evidence="1">Secreted</location>
        <location evidence="1">Extracellular space</location>
        <location evidence="1">Extracellular matrix</location>
    </subcellularLocation>
</comment>
<evidence type="ECO:0000256" key="12">
    <source>
        <dbReference type="ARBA" id="ARBA00062529"/>
    </source>
</evidence>
<evidence type="ECO:0000256" key="11">
    <source>
        <dbReference type="ARBA" id="ARBA00023180"/>
    </source>
</evidence>
<dbReference type="eggNOG" id="KOG3539">
    <property type="taxonomic scope" value="Eukaryota"/>
</dbReference>
<keyword evidence="4" id="KW-0399">Innate immunity</keyword>
<keyword evidence="6 15" id="KW-0732">Signal</keyword>
<dbReference type="PROSITE" id="PS50092">
    <property type="entry name" value="TSP1"/>
    <property type="match status" value="1"/>
</dbReference>
<feature type="domain" description="Spondin" evidence="16">
    <location>
        <begin position="31"/>
        <end position="221"/>
    </location>
</feature>
<sequence length="532" mass="57708">MGSPATTALHRAVCTLLLASLGCVTGQPLGGESICTARSLARYNLAFAGKWSQTAFPKQYPLFRPPAQWSSLLGTTHSSDYSMWRENEYASNGLRDFVEQGEAWALMKEIEAAGEKLQSVHAVFSAPAVPSGTGQTASELEVHPRHSLVSFVVRIVPSPDWFVGVDSLDLCEGGRWKEQVALDLYPHDAGTDSGFTFSSPNFATIPQATVTEVAALESSFMGARYNLAFAGKWSQTAFPKQYPLFRPPAQWSSLLGTTHSSDYSMWRENEYASNGLRDFVEQGEAWALMKEIEAAGEKLQSVHAVFSAPAVPSGTGQTASELEVHPRHSLVSFVVRIVPSPDWFVGVDSLDLCEGGRWKEQVALDLYPHDAGTDSGFTFSSPNFATIPQATVTEITSSSPSHPANSFYYPKLKSLPPMARVTLVRLRQSARAFVPPALDLVSRGNEITDNLSGNLGHICYSYVLQVPVSGSVPETPLDCEASLWSSWGLCNGPCGKLGVKSRTRYVLVQPANNGTPCPSLEEETECVPDNCV</sequence>
<dbReference type="InterPro" id="IPR036383">
    <property type="entry name" value="TSP1_rpt_sf"/>
</dbReference>
<keyword evidence="2" id="KW-0964">Secreted</keyword>
<dbReference type="FunFam" id="2.20.100.10:FF:000037">
    <property type="entry name" value="Spondin 2"/>
    <property type="match status" value="1"/>
</dbReference>
<evidence type="ECO:0000256" key="10">
    <source>
        <dbReference type="ARBA" id="ARBA00023157"/>
    </source>
</evidence>
<evidence type="ECO:0000256" key="5">
    <source>
        <dbReference type="ARBA" id="ARBA00022723"/>
    </source>
</evidence>
<evidence type="ECO:0000256" key="9">
    <source>
        <dbReference type="ARBA" id="ARBA00022889"/>
    </source>
</evidence>
<evidence type="ECO:0000256" key="4">
    <source>
        <dbReference type="ARBA" id="ARBA00022588"/>
    </source>
</evidence>